<accession>A0A8S3A8P3</accession>
<feature type="compositionally biased region" description="Low complexity" evidence="1">
    <location>
        <begin position="1"/>
        <end position="23"/>
    </location>
</feature>
<dbReference type="Proteomes" id="UP000681720">
    <property type="component" value="Unassembled WGS sequence"/>
</dbReference>
<feature type="non-terminal residue" evidence="3">
    <location>
        <position position="80"/>
    </location>
</feature>
<organism evidence="3 6">
    <name type="scientific">Rotaria magnacalcarata</name>
    <dbReference type="NCBI Taxonomy" id="392030"/>
    <lineage>
        <taxon>Eukaryota</taxon>
        <taxon>Metazoa</taxon>
        <taxon>Spiralia</taxon>
        <taxon>Gnathifera</taxon>
        <taxon>Rotifera</taxon>
        <taxon>Eurotatoria</taxon>
        <taxon>Bdelloidea</taxon>
        <taxon>Philodinida</taxon>
        <taxon>Philodinidae</taxon>
        <taxon>Rotaria</taxon>
    </lineage>
</organism>
<dbReference type="EMBL" id="CAJOBH010094324">
    <property type="protein sequence ID" value="CAF4581765.1"/>
    <property type="molecule type" value="Genomic_DNA"/>
</dbReference>
<dbReference type="EMBL" id="CAJOBJ010194632">
    <property type="protein sequence ID" value="CAF4964925.1"/>
    <property type="molecule type" value="Genomic_DNA"/>
</dbReference>
<dbReference type="AlphaFoldDB" id="A0A8S3A8P3"/>
<feature type="region of interest" description="Disordered" evidence="1">
    <location>
        <begin position="1"/>
        <end position="80"/>
    </location>
</feature>
<reference evidence="3" key="1">
    <citation type="submission" date="2021-02" db="EMBL/GenBank/DDBJ databases">
        <authorList>
            <person name="Nowell W R."/>
        </authorList>
    </citation>
    <scope>NUCLEOTIDE SEQUENCE</scope>
</reference>
<feature type="compositionally biased region" description="Polar residues" evidence="1">
    <location>
        <begin position="50"/>
        <end position="60"/>
    </location>
</feature>
<evidence type="ECO:0000313" key="3">
    <source>
        <dbReference type="EMBL" id="CAF4706868.1"/>
    </source>
</evidence>
<evidence type="ECO:0000313" key="4">
    <source>
        <dbReference type="EMBL" id="CAF4866693.1"/>
    </source>
</evidence>
<proteinExistence type="predicted"/>
<evidence type="ECO:0000313" key="5">
    <source>
        <dbReference type="EMBL" id="CAF4964925.1"/>
    </source>
</evidence>
<evidence type="ECO:0000256" key="1">
    <source>
        <dbReference type="SAM" id="MobiDB-lite"/>
    </source>
</evidence>
<sequence length="80" mass="8326">ASSTGDSDSNSSNASQQPASYSSTTLTNGPTTGGYAQSMSSAYNSSSNMNDPTNNMSTSGHPYMDSQYPNIPQPNYGYPP</sequence>
<name>A0A8S3A8P3_9BILA</name>
<dbReference type="EMBL" id="CAJOBH010120020">
    <property type="protein sequence ID" value="CAF4706868.1"/>
    <property type="molecule type" value="Genomic_DNA"/>
</dbReference>
<dbReference type="EMBL" id="CAJOBJ010166539">
    <property type="protein sequence ID" value="CAF4866693.1"/>
    <property type="molecule type" value="Genomic_DNA"/>
</dbReference>
<dbReference type="Proteomes" id="UP000681967">
    <property type="component" value="Unassembled WGS sequence"/>
</dbReference>
<evidence type="ECO:0000313" key="2">
    <source>
        <dbReference type="EMBL" id="CAF4581765.1"/>
    </source>
</evidence>
<feature type="compositionally biased region" description="Low complexity" evidence="1">
    <location>
        <begin position="35"/>
        <end position="49"/>
    </location>
</feature>
<comment type="caution">
    <text evidence="3">The sequence shown here is derived from an EMBL/GenBank/DDBJ whole genome shotgun (WGS) entry which is preliminary data.</text>
</comment>
<gene>
    <name evidence="2" type="ORF">BYL167_LOCUS39333</name>
    <name evidence="3" type="ORF">BYL167_LOCUS44317</name>
    <name evidence="4" type="ORF">GIL414_LOCUS50166</name>
    <name evidence="5" type="ORF">GIL414_LOCUS55074</name>
</gene>
<feature type="non-terminal residue" evidence="3">
    <location>
        <position position="1"/>
    </location>
</feature>
<protein>
    <submittedName>
        <fullName evidence="3">Uncharacterized protein</fullName>
    </submittedName>
</protein>
<evidence type="ECO:0000313" key="6">
    <source>
        <dbReference type="Proteomes" id="UP000681967"/>
    </source>
</evidence>